<evidence type="ECO:0000313" key="3">
    <source>
        <dbReference type="Proteomes" id="UP001262582"/>
    </source>
</evidence>
<evidence type="ECO:0000256" key="1">
    <source>
        <dbReference type="SAM" id="Coils"/>
    </source>
</evidence>
<gene>
    <name evidence="2" type="ORF">RM539_17090</name>
</gene>
<organism evidence="2 3">
    <name type="scientific">Autumnicola musiva</name>
    <dbReference type="NCBI Taxonomy" id="3075589"/>
    <lineage>
        <taxon>Bacteria</taxon>
        <taxon>Pseudomonadati</taxon>
        <taxon>Bacteroidota</taxon>
        <taxon>Flavobacteriia</taxon>
        <taxon>Flavobacteriales</taxon>
        <taxon>Flavobacteriaceae</taxon>
        <taxon>Autumnicola</taxon>
    </lineage>
</organism>
<feature type="coiled-coil region" evidence="1">
    <location>
        <begin position="474"/>
        <end position="501"/>
    </location>
</feature>
<comment type="caution">
    <text evidence="2">The sequence shown here is derived from an EMBL/GenBank/DDBJ whole genome shotgun (WGS) entry which is preliminary data.</text>
</comment>
<feature type="coiled-coil region" evidence="1">
    <location>
        <begin position="324"/>
        <end position="351"/>
    </location>
</feature>
<accession>A0ABU3D9T8</accession>
<name>A0ABU3D9T8_9FLAO</name>
<dbReference type="Proteomes" id="UP001262582">
    <property type="component" value="Unassembled WGS sequence"/>
</dbReference>
<reference evidence="2 3" key="1">
    <citation type="submission" date="2023-09" db="EMBL/GenBank/DDBJ databases">
        <authorList>
            <person name="Rey-Velasco X."/>
        </authorList>
    </citation>
    <scope>NUCLEOTIDE SEQUENCE [LARGE SCALE GENOMIC DNA]</scope>
    <source>
        <strain evidence="2 3">F117</strain>
    </source>
</reference>
<dbReference type="EMBL" id="JAVRHK010000018">
    <property type="protein sequence ID" value="MDT0678301.1"/>
    <property type="molecule type" value="Genomic_DNA"/>
</dbReference>
<sequence length="581" mass="69365">MKLVKMPIEKKIYERDLQTDRAKNVKGETIYIDEAESGRKGYFCVGCDKPMQANIQKKNPNYRSYFSHVPVDVSKGEEKCTYSNREHREIIASDILQRLKRIKVPAVLKYPPKGNMGNPVELIKSRFISAHKVRSELTFYEDENGEIHNGKNPEIDERFLLLRPDVTFFDEKDKAILFIELVITHKISDEKKIKLRRLGIDTISIIVPKGSDREIEENFKSVQRIKWEYNDQEARTSYISVSERAPEGVLEFDEQQRRIFGESVKCRKSRLKNTIRTIRKCLGRKSYRDTERDFEREIFRVKSASEGAEEKLGGLEKKYRTEVFSKFKEQYQELQQREEELRNEERSFRKYITDLEERYFGKAGKIELEQERTEEDKGTELEIAGTDEEIRARYRRRSDELRNEFEEISDEWIRTIREREENNQDISRKQYELTEIFGGLEKTERDSFESRKFGAEEDLREEFRREEERISGKIRGEERNITELLNEERALREEFGELEGKELKYLEKEEERIGQEEGRFKEKVRAELNRELNDPTSGLPRELKFILEAQRVGDDYKIAQRQEANYQRAREFFKKGTWKTR</sequence>
<protein>
    <submittedName>
        <fullName evidence="2">Uncharacterized protein</fullName>
    </submittedName>
</protein>
<keyword evidence="1" id="KW-0175">Coiled coil</keyword>
<keyword evidence="3" id="KW-1185">Reference proteome</keyword>
<dbReference type="RefSeq" id="WP_311504636.1">
    <property type="nucleotide sequence ID" value="NZ_JAVRHK010000018.1"/>
</dbReference>
<evidence type="ECO:0000313" key="2">
    <source>
        <dbReference type="EMBL" id="MDT0678301.1"/>
    </source>
</evidence>
<proteinExistence type="predicted"/>